<dbReference type="OrthoDB" id="1534087at2759"/>
<dbReference type="Proteomes" id="UP000193467">
    <property type="component" value="Unassembled WGS sequence"/>
</dbReference>
<dbReference type="STRING" id="106004.A0A1Y2DPX6"/>
<feature type="compositionally biased region" description="Low complexity" evidence="1">
    <location>
        <begin position="16"/>
        <end position="76"/>
    </location>
</feature>
<protein>
    <recommendedName>
        <fullName evidence="2">NB-ARC domain-containing protein</fullName>
    </recommendedName>
</protein>
<keyword evidence="4" id="KW-1185">Reference proteome</keyword>
<sequence>MRALFSRRSKNKSKSKVASTSAIAAPSPTASSPQLAASSTTVSAASPPSSSSIVQQVSPTPAKSNPSPTFSAASGAPPTPSTALNPLDSASYVALRTLLDELKPGVPPSKSKRIFLQVFEGAADGASKNLDLLSLVPIAAPFAPVVRVMLVVALLNRDGGLIREECRGFAERMAEAFELLAEVTGAKADQLCKKYDEIINGVLELNADRSISKRQGTIGKMRLGLHPSLPEAFSALHAKLDRLHLDFGIHLQLAIYEEVKAGSTSRLASSSNLGPLEPPPPLPSLLGREELLKKVTDALQSGTGVVLSGTGGIGKTTLALGALHSPELDGLFKRRVFVPCETTPSRDTLVGALIRVRGHSVDSGEEPITEMEKALREESTLLLLDNLETPLDADGAKTRDLVERLAAISTVSLLITTRDRNVTDELLPRPLQHFPVPELSPGPAKELFLLIAPAFKQDPDLDQLLQQLDGYPLVIRLVASRAREEDDLASVLQLWRSELDDFDEEGGTKKSSLAISLSISLSSATFTRQPQAQHLLALLAGLPRALSHSRIAALRLGRGEQALMRTSLVKVVRQGSLYTIGLLAPVREYVNQSTNFKLADLPSATKRLFVHSFLDDFERLPKGGAPIVWNLRFPTDSISQHFASNAVEALKLAFAESTPAVAEEKEVRRRAEGALLQLSMRLEFQQRYIGRADEAMGLFKAFEDPPQGSKSPLIRLALLLRHAHLDEAAQDLASFGNLVKQIDELIDEAQLEPSATKKLRTEVQFTLGLLVSRLWLPNPDSVKSAGEHLLQKALESATTENDPELCGWLRYSIATVSPRRGVEFVTRQLREALKIADEHNLLVLAANGRRIQAQWEEDLPRRKVLLQEAREIFDRIPDKKSALDMTWEIVNIN</sequence>
<dbReference type="PANTHER" id="PTHR47691">
    <property type="entry name" value="REGULATOR-RELATED"/>
    <property type="match status" value="1"/>
</dbReference>
<evidence type="ECO:0000256" key="1">
    <source>
        <dbReference type="SAM" id="MobiDB-lite"/>
    </source>
</evidence>
<feature type="region of interest" description="Disordered" evidence="1">
    <location>
        <begin position="1"/>
        <end position="83"/>
    </location>
</feature>
<evidence type="ECO:0000259" key="2">
    <source>
        <dbReference type="Pfam" id="PF00931"/>
    </source>
</evidence>
<dbReference type="InterPro" id="IPR027417">
    <property type="entry name" value="P-loop_NTPase"/>
</dbReference>
<comment type="caution">
    <text evidence="3">The sequence shown here is derived from an EMBL/GenBank/DDBJ whole genome shotgun (WGS) entry which is preliminary data.</text>
</comment>
<dbReference type="GO" id="GO:0043531">
    <property type="term" value="F:ADP binding"/>
    <property type="evidence" value="ECO:0007669"/>
    <property type="project" value="InterPro"/>
</dbReference>
<evidence type="ECO:0000313" key="3">
    <source>
        <dbReference type="EMBL" id="ORY61166.1"/>
    </source>
</evidence>
<evidence type="ECO:0000313" key="4">
    <source>
        <dbReference type="Proteomes" id="UP000193467"/>
    </source>
</evidence>
<dbReference type="Gene3D" id="3.40.50.300">
    <property type="entry name" value="P-loop containing nucleotide triphosphate hydrolases"/>
    <property type="match status" value="1"/>
</dbReference>
<dbReference type="AlphaFoldDB" id="A0A1Y2DPX6"/>
<dbReference type="InParanoid" id="A0A1Y2DPX6"/>
<proteinExistence type="predicted"/>
<reference evidence="3 4" key="1">
    <citation type="submission" date="2016-07" db="EMBL/GenBank/DDBJ databases">
        <title>Pervasive Adenine N6-methylation of Active Genes in Fungi.</title>
        <authorList>
            <consortium name="DOE Joint Genome Institute"/>
            <person name="Mondo S.J."/>
            <person name="Dannebaum R.O."/>
            <person name="Kuo R.C."/>
            <person name="Labutti K."/>
            <person name="Haridas S."/>
            <person name="Kuo A."/>
            <person name="Salamov A."/>
            <person name="Ahrendt S.R."/>
            <person name="Lipzen A."/>
            <person name="Sullivan W."/>
            <person name="Andreopoulos W.B."/>
            <person name="Clum A."/>
            <person name="Lindquist E."/>
            <person name="Daum C."/>
            <person name="Ramamoorthy G.K."/>
            <person name="Gryganskyi A."/>
            <person name="Culley D."/>
            <person name="Magnuson J.K."/>
            <person name="James T.Y."/>
            <person name="O'Malley M.A."/>
            <person name="Stajich J.E."/>
            <person name="Spatafora J.W."/>
            <person name="Visel A."/>
            <person name="Grigoriev I.V."/>
        </authorList>
    </citation>
    <scope>NUCLEOTIDE SEQUENCE [LARGE SCALE GENOMIC DNA]</scope>
    <source>
        <strain evidence="3 4">62-1032</strain>
    </source>
</reference>
<dbReference type="SUPFAM" id="SSF52540">
    <property type="entry name" value="P-loop containing nucleoside triphosphate hydrolases"/>
    <property type="match status" value="1"/>
</dbReference>
<organism evidence="3 4">
    <name type="scientific">Leucosporidium creatinivorum</name>
    <dbReference type="NCBI Taxonomy" id="106004"/>
    <lineage>
        <taxon>Eukaryota</taxon>
        <taxon>Fungi</taxon>
        <taxon>Dikarya</taxon>
        <taxon>Basidiomycota</taxon>
        <taxon>Pucciniomycotina</taxon>
        <taxon>Microbotryomycetes</taxon>
        <taxon>Leucosporidiales</taxon>
        <taxon>Leucosporidium</taxon>
    </lineage>
</organism>
<dbReference type="PRINTS" id="PR00364">
    <property type="entry name" value="DISEASERSIST"/>
</dbReference>
<accession>A0A1Y2DPX6</accession>
<dbReference type="InterPro" id="IPR002182">
    <property type="entry name" value="NB-ARC"/>
</dbReference>
<feature type="compositionally biased region" description="Basic residues" evidence="1">
    <location>
        <begin position="1"/>
        <end position="15"/>
    </location>
</feature>
<name>A0A1Y2DPX6_9BASI</name>
<dbReference type="Pfam" id="PF00931">
    <property type="entry name" value="NB-ARC"/>
    <property type="match status" value="1"/>
</dbReference>
<gene>
    <name evidence="3" type="ORF">BCR35DRAFT_334934</name>
</gene>
<dbReference type="EMBL" id="MCGR01000072">
    <property type="protein sequence ID" value="ORY61166.1"/>
    <property type="molecule type" value="Genomic_DNA"/>
</dbReference>
<feature type="domain" description="NB-ARC" evidence="2">
    <location>
        <begin position="290"/>
        <end position="435"/>
    </location>
</feature>
<dbReference type="PANTHER" id="PTHR47691:SF3">
    <property type="entry name" value="HTH-TYPE TRANSCRIPTIONAL REGULATOR RV0890C-RELATED"/>
    <property type="match status" value="1"/>
</dbReference>